<evidence type="ECO:0000256" key="5">
    <source>
        <dbReference type="ARBA" id="ARBA00022729"/>
    </source>
</evidence>
<evidence type="ECO:0000256" key="10">
    <source>
        <dbReference type="ARBA" id="ARBA00023157"/>
    </source>
</evidence>
<dbReference type="CDD" id="cd21175">
    <property type="entry name" value="LPMO_AA9"/>
    <property type="match status" value="1"/>
</dbReference>
<keyword evidence="10" id="KW-1015">Disulfide bond</keyword>
<keyword evidence="12" id="KW-0624">Polysaccharide degradation</keyword>
<dbReference type="InterPro" id="IPR005103">
    <property type="entry name" value="AA9_LPMO"/>
</dbReference>
<evidence type="ECO:0000256" key="13">
    <source>
        <dbReference type="ARBA" id="ARBA00044502"/>
    </source>
</evidence>
<accession>A0AA97P6E5</accession>
<evidence type="ECO:0000256" key="7">
    <source>
        <dbReference type="ARBA" id="ARBA00023002"/>
    </source>
</evidence>
<keyword evidence="16" id="KW-0472">Membrane</keyword>
<dbReference type="Proteomes" id="UP000011086">
    <property type="component" value="Unassembled WGS sequence"/>
</dbReference>
<dbReference type="InterPro" id="IPR049892">
    <property type="entry name" value="AA9"/>
</dbReference>
<dbReference type="PANTHER" id="PTHR33353:SF36">
    <property type="entry name" value="ENDO-BETA-1,4-GLUCANASE D"/>
    <property type="match status" value="1"/>
</dbReference>
<feature type="domain" description="Rhodopsin" evidence="18">
    <location>
        <begin position="33"/>
        <end position="296"/>
    </location>
</feature>
<dbReference type="EMBL" id="JH793364">
    <property type="protein sequence ID" value="ELQ42903.1"/>
    <property type="molecule type" value="Genomic_DNA"/>
</dbReference>
<keyword evidence="5" id="KW-0732">Signal</keyword>
<keyword evidence="11" id="KW-0119">Carbohydrate metabolism</keyword>
<dbReference type="PANTHER" id="PTHR33353">
    <property type="entry name" value="PUTATIVE (AFU_ORTHOLOGUE AFUA_1G12560)-RELATED"/>
    <property type="match status" value="1"/>
</dbReference>
<evidence type="ECO:0000256" key="4">
    <source>
        <dbReference type="ARBA" id="ARBA00022723"/>
    </source>
</evidence>
<keyword evidence="4" id="KW-0479">Metal-binding</keyword>
<evidence type="ECO:0000256" key="12">
    <source>
        <dbReference type="ARBA" id="ARBA00023326"/>
    </source>
</evidence>
<keyword evidence="7" id="KW-0560">Oxidoreductase</keyword>
<feature type="domain" description="Auxiliary Activity family 9 catalytic" evidence="17">
    <location>
        <begin position="443"/>
        <end position="668"/>
    </location>
</feature>
<dbReference type="GO" id="GO:0004497">
    <property type="term" value="F:monooxygenase activity"/>
    <property type="evidence" value="ECO:0007669"/>
    <property type="project" value="UniProtKB-KW"/>
</dbReference>
<feature type="transmembrane region" description="Helical" evidence="16">
    <location>
        <begin position="152"/>
        <end position="176"/>
    </location>
</feature>
<proteinExistence type="inferred from homology"/>
<keyword evidence="3" id="KW-0964">Secreted</keyword>
<dbReference type="Pfam" id="PF03443">
    <property type="entry name" value="AA9"/>
    <property type="match status" value="1"/>
</dbReference>
<evidence type="ECO:0000259" key="18">
    <source>
        <dbReference type="Pfam" id="PF20684"/>
    </source>
</evidence>
<evidence type="ECO:0000256" key="3">
    <source>
        <dbReference type="ARBA" id="ARBA00022525"/>
    </source>
</evidence>
<comment type="subcellular location">
    <subcellularLocation>
        <location evidence="2">Secreted</location>
    </subcellularLocation>
</comment>
<dbReference type="GO" id="GO:0046872">
    <property type="term" value="F:metal ion binding"/>
    <property type="evidence" value="ECO:0007669"/>
    <property type="project" value="UniProtKB-KW"/>
</dbReference>
<feature type="transmembrane region" description="Helical" evidence="16">
    <location>
        <begin position="45"/>
        <end position="63"/>
    </location>
</feature>
<reference evidence="19" key="1">
    <citation type="journal article" date="2012" name="PLoS Genet.">
        <title>Comparative analysis of the genomes of two field isolates of the rice blast fungus Magnaporthe oryzae.</title>
        <authorList>
            <person name="Xue M."/>
            <person name="Yang J."/>
            <person name="Li Z."/>
            <person name="Hu S."/>
            <person name="Yao N."/>
            <person name="Dean R.A."/>
            <person name="Zhao W."/>
            <person name="Shen M."/>
            <person name="Zhang H."/>
            <person name="Li C."/>
            <person name="Liu L."/>
            <person name="Cao L."/>
            <person name="Xu X."/>
            <person name="Xing Y."/>
            <person name="Hsiang T."/>
            <person name="Zhang Z."/>
            <person name="Xu J.R."/>
            <person name="Peng Y.L."/>
        </authorList>
    </citation>
    <scope>NUCLEOTIDE SEQUENCE</scope>
    <source>
        <strain evidence="19">Y34</strain>
    </source>
</reference>
<name>A0AA97P6E5_PYRO3</name>
<evidence type="ECO:0000256" key="14">
    <source>
        <dbReference type="ARBA" id="ARBA00045077"/>
    </source>
</evidence>
<dbReference type="Gene3D" id="2.70.50.70">
    <property type="match status" value="1"/>
</dbReference>
<evidence type="ECO:0000256" key="8">
    <source>
        <dbReference type="ARBA" id="ARBA00023008"/>
    </source>
</evidence>
<keyword evidence="6" id="KW-0136">Cellulose degradation</keyword>
<evidence type="ECO:0000256" key="16">
    <source>
        <dbReference type="SAM" id="Phobius"/>
    </source>
</evidence>
<evidence type="ECO:0000256" key="9">
    <source>
        <dbReference type="ARBA" id="ARBA00023033"/>
    </source>
</evidence>
<evidence type="ECO:0000313" key="19">
    <source>
        <dbReference type="EMBL" id="ELQ42903.1"/>
    </source>
</evidence>
<dbReference type="Pfam" id="PF20684">
    <property type="entry name" value="Fung_rhodopsin"/>
    <property type="match status" value="1"/>
</dbReference>
<keyword evidence="16" id="KW-0812">Transmembrane</keyword>
<dbReference type="GO" id="GO:0030245">
    <property type="term" value="P:cellulose catabolic process"/>
    <property type="evidence" value="ECO:0007669"/>
    <property type="project" value="UniProtKB-KW"/>
</dbReference>
<evidence type="ECO:0000259" key="17">
    <source>
        <dbReference type="Pfam" id="PF03443"/>
    </source>
</evidence>
<keyword evidence="8" id="KW-0186">Copper</keyword>
<dbReference type="InterPro" id="IPR049326">
    <property type="entry name" value="Rhodopsin_dom_fungi"/>
</dbReference>
<comment type="similarity">
    <text evidence="13">Belongs to the polysaccharide monooxygenase AA9 family.</text>
</comment>
<evidence type="ECO:0000256" key="2">
    <source>
        <dbReference type="ARBA" id="ARBA00004613"/>
    </source>
</evidence>
<evidence type="ECO:0000256" key="11">
    <source>
        <dbReference type="ARBA" id="ARBA00023277"/>
    </source>
</evidence>
<feature type="transmembrane region" description="Helical" evidence="16">
    <location>
        <begin position="227"/>
        <end position="253"/>
    </location>
</feature>
<evidence type="ECO:0000256" key="1">
    <source>
        <dbReference type="ARBA" id="ARBA00001973"/>
    </source>
</evidence>
<evidence type="ECO:0000256" key="15">
    <source>
        <dbReference type="ARBA" id="ARBA00047174"/>
    </source>
</evidence>
<protein>
    <recommendedName>
        <fullName evidence="15">lytic cellulose monooxygenase (C4-dehydrogenating)</fullName>
        <ecNumber evidence="15">1.14.99.56</ecNumber>
    </recommendedName>
</protein>
<feature type="transmembrane region" description="Helical" evidence="16">
    <location>
        <begin position="12"/>
        <end position="33"/>
    </location>
</feature>
<comment type="cofactor">
    <cofactor evidence="1">
        <name>Cu(2+)</name>
        <dbReference type="ChEBI" id="CHEBI:29036"/>
    </cofactor>
</comment>
<feature type="transmembrane region" description="Helical" evidence="16">
    <location>
        <begin position="121"/>
        <end position="140"/>
    </location>
</feature>
<dbReference type="EC" id="1.14.99.56" evidence="15"/>
<organism evidence="19">
    <name type="scientific">Pyricularia oryzae (strain Y34)</name>
    <name type="common">Rice blast fungus</name>
    <name type="synonym">Magnaporthe oryzae</name>
    <dbReference type="NCBI Taxonomy" id="1143189"/>
    <lineage>
        <taxon>Eukaryota</taxon>
        <taxon>Fungi</taxon>
        <taxon>Dikarya</taxon>
        <taxon>Ascomycota</taxon>
        <taxon>Pezizomycotina</taxon>
        <taxon>Sordariomycetes</taxon>
        <taxon>Sordariomycetidae</taxon>
        <taxon>Magnaporthales</taxon>
        <taxon>Pyriculariaceae</taxon>
        <taxon>Pyricularia</taxon>
    </lineage>
</organism>
<keyword evidence="9" id="KW-0503">Monooxygenase</keyword>
<dbReference type="AlphaFoldDB" id="A0AA97P6E5"/>
<evidence type="ECO:0000256" key="6">
    <source>
        <dbReference type="ARBA" id="ARBA00023001"/>
    </source>
</evidence>
<gene>
    <name evidence="19" type="ORF">OOU_Y34scaffold00187g6</name>
</gene>
<comment type="catalytic activity">
    <reaction evidence="14">
        <text>[(1-&gt;4)-beta-D-glucosyl]n+m + reduced acceptor + O2 = 4-dehydro-beta-D-glucosyl-[(1-&gt;4)-beta-D-glucosyl]n-1 + [(1-&gt;4)-beta-D-glucosyl]m + acceptor + H2O.</text>
        <dbReference type="EC" id="1.14.99.56"/>
    </reaction>
</comment>
<keyword evidence="16" id="KW-1133">Transmembrane helix</keyword>
<sequence>MSELPYFPITDAALRNLVLNIFFLVLATLAIVARTHSRIHSCLPFWWDDWLLYIAWSSFRAFVGASRPRHQQLWRRVLVNSANTRASSDQVSFHGIGYDQSQTAVILPVLRPIQVTFKSSYLVSLACCKASIICLYMRIFTAQGHVRILSHLALYAIIAWGLAFWVARMAICQPLLSTVKHCGDEKALIHAMNATNIVTDLLIIAIPQYPLWHLRLPLKDKLGLMSCFFFGIITLTPSGPLPSCIIVAIFRTLNNLNNDLIRNETGNLLQTTLLSSLEPCLAMICASMPMCRRLLSLPRLWWSRWTLRSRCARSPLVRATPQVGTPEQQQLPLMAVVVEPNPVVIRGHDDRWGMLPVLQMGFANSAMTFNIAQYGQPLSRKHQHRSLETRVFPSLGKGGEDSGINVKTLHDLSLDFVAYELGFDKPGEWVAAATLLPGLALAHSHIPYIIINGEQFPGHVPKTTNNPPNIVGWTANNTDDGPVNATLYSDPDIICHRAATPATAHAPVRAGDSIHIQWNGWPASHVGPALTYLARCEGEGGCAGVDKQALSFFKIDDSAPALLDQSSGPPGRWASDVVIANNNSWTVTVPKGTAPGAYVMRHELIALHFAARKGGAQNYPLCLNLWVLGQEDGAEGASWRAGALGYGQGVPATDMYRSDDPGVDIDVAVPRKTYTIPGPTVVGGAAPIRPADQTKSIATAYGTPVAIVSGTATVPMPMGVTFVPGPRWTLVK</sequence>
<dbReference type="GO" id="GO:0005576">
    <property type="term" value="C:extracellular region"/>
    <property type="evidence" value="ECO:0007669"/>
    <property type="project" value="UniProtKB-SubCell"/>
</dbReference>